<protein>
    <recommendedName>
        <fullName evidence="3 14">UDP-N-acetylmuramate--L-alanine ligase</fullName>
        <ecNumber evidence="3 14">6.3.2.8</ecNumber>
    </recommendedName>
    <alternativeName>
        <fullName evidence="14">UDP-N-acetylmuramoyl-L-alanine synthetase</fullName>
    </alternativeName>
</protein>
<evidence type="ECO:0000256" key="4">
    <source>
        <dbReference type="ARBA" id="ARBA00022490"/>
    </source>
</evidence>
<dbReference type="InterPro" id="IPR036565">
    <property type="entry name" value="Mur-like_cat_sf"/>
</dbReference>
<gene>
    <name evidence="14 18" type="primary">murC</name>
    <name evidence="18" type="ORF">GCM10011410_24790</name>
</gene>
<accession>A0A916XG36</accession>
<dbReference type="NCBIfam" id="TIGR01082">
    <property type="entry name" value="murC"/>
    <property type="match status" value="1"/>
</dbReference>
<dbReference type="InterPro" id="IPR036615">
    <property type="entry name" value="Mur_ligase_C_dom_sf"/>
</dbReference>
<evidence type="ECO:0000256" key="2">
    <source>
        <dbReference type="ARBA" id="ARBA00004752"/>
    </source>
</evidence>
<dbReference type="InterPro" id="IPR000713">
    <property type="entry name" value="Mur_ligase_N"/>
</dbReference>
<evidence type="ECO:0000256" key="7">
    <source>
        <dbReference type="ARBA" id="ARBA00022741"/>
    </source>
</evidence>
<dbReference type="Pfam" id="PF01225">
    <property type="entry name" value="Mur_ligase"/>
    <property type="match status" value="1"/>
</dbReference>
<dbReference type="EMBL" id="BMJH01000003">
    <property type="protein sequence ID" value="GGC70949.1"/>
    <property type="molecule type" value="Genomic_DNA"/>
</dbReference>
<evidence type="ECO:0000256" key="10">
    <source>
        <dbReference type="ARBA" id="ARBA00022984"/>
    </source>
</evidence>
<keyword evidence="11 14" id="KW-0131">Cell cycle</keyword>
<evidence type="ECO:0000256" key="3">
    <source>
        <dbReference type="ARBA" id="ARBA00012211"/>
    </source>
</evidence>
<reference evidence="18" key="2">
    <citation type="submission" date="2020-09" db="EMBL/GenBank/DDBJ databases">
        <authorList>
            <person name="Sun Q."/>
            <person name="Zhou Y."/>
        </authorList>
    </citation>
    <scope>NUCLEOTIDE SEQUENCE</scope>
    <source>
        <strain evidence="18">CGMCC 1.15478</strain>
    </source>
</reference>
<evidence type="ECO:0000256" key="12">
    <source>
        <dbReference type="ARBA" id="ARBA00023316"/>
    </source>
</evidence>
<evidence type="ECO:0000259" key="17">
    <source>
        <dbReference type="Pfam" id="PF08245"/>
    </source>
</evidence>
<dbReference type="InterPro" id="IPR050061">
    <property type="entry name" value="MurCDEF_pg_biosynth"/>
</dbReference>
<keyword evidence="5 14" id="KW-0436">Ligase</keyword>
<evidence type="ECO:0000259" key="16">
    <source>
        <dbReference type="Pfam" id="PF02875"/>
    </source>
</evidence>
<evidence type="ECO:0000256" key="8">
    <source>
        <dbReference type="ARBA" id="ARBA00022840"/>
    </source>
</evidence>
<evidence type="ECO:0000256" key="13">
    <source>
        <dbReference type="ARBA" id="ARBA00047833"/>
    </source>
</evidence>
<keyword evidence="10 14" id="KW-0573">Peptidoglycan synthesis</keyword>
<dbReference type="GO" id="GO:0051301">
    <property type="term" value="P:cell division"/>
    <property type="evidence" value="ECO:0007669"/>
    <property type="project" value="UniProtKB-KW"/>
</dbReference>
<evidence type="ECO:0000313" key="19">
    <source>
        <dbReference type="Proteomes" id="UP000641514"/>
    </source>
</evidence>
<keyword evidence="19" id="KW-1185">Reference proteome</keyword>
<feature type="binding site" evidence="14">
    <location>
        <begin position="130"/>
        <end position="136"/>
    </location>
    <ligand>
        <name>ATP</name>
        <dbReference type="ChEBI" id="CHEBI:30616"/>
    </ligand>
</feature>
<dbReference type="SUPFAM" id="SSF51984">
    <property type="entry name" value="MurCD N-terminal domain"/>
    <property type="match status" value="1"/>
</dbReference>
<comment type="catalytic activity">
    <reaction evidence="13 14">
        <text>UDP-N-acetyl-alpha-D-muramate + L-alanine + ATP = UDP-N-acetyl-alpha-D-muramoyl-L-alanine + ADP + phosphate + H(+)</text>
        <dbReference type="Rhea" id="RHEA:23372"/>
        <dbReference type="ChEBI" id="CHEBI:15378"/>
        <dbReference type="ChEBI" id="CHEBI:30616"/>
        <dbReference type="ChEBI" id="CHEBI:43474"/>
        <dbReference type="ChEBI" id="CHEBI:57972"/>
        <dbReference type="ChEBI" id="CHEBI:70757"/>
        <dbReference type="ChEBI" id="CHEBI:83898"/>
        <dbReference type="ChEBI" id="CHEBI:456216"/>
        <dbReference type="EC" id="6.3.2.8"/>
    </reaction>
</comment>
<sequence length="512" mass="54273">MSESTDTNVDNGALPAELQRVHMIGIGGAGMSGIARILIARGAQVSGSDAKESRVLLDLRARGAEVRVGHDASALDLLDGGPTLVVSTESAIRKDNPELLEAQRRDIPTTYRPDVLAQLMEGSDPVLVAGTHGKTSTTSLLVVALQHCRLDPSFAVGGELNEAGTNAHYGTGGIFVAEADESDGSLLRYKPHVAIVTNVEADHLDYFGSAESYVKIFDEFADRVQDGGVIVTCVEDAGAREFAARSAKRGIRVVGYGDGSDLPEGVERGATLLSWEARDGGGVGQIQLAGESDVRVMRLSVPGRHMALNALAALLASREVGADIDDVLDGLEGFGGVRRRFQYVGREAGVRLFDDYAHHPTEVRAVLNAAQEMLADETASAPEVRRGRVVVVFQPHMYSRTEIFATEFASALDLADEVIVLDVYGAREEPRPGVTGELIASQVTKPVHFQPDVSALPRQVAGLVGGGDIVLTMGAGDVTMLGQSILDEIHAHRNHVRPGVRASGEGIARGSR</sequence>
<dbReference type="EC" id="6.3.2.8" evidence="3 14"/>
<comment type="caution">
    <text evidence="18">The sequence shown here is derived from an EMBL/GenBank/DDBJ whole genome shotgun (WGS) entry which is preliminary data.</text>
</comment>
<dbReference type="SUPFAM" id="SSF53244">
    <property type="entry name" value="MurD-like peptide ligases, peptide-binding domain"/>
    <property type="match status" value="1"/>
</dbReference>
<dbReference type="GO" id="GO:0008763">
    <property type="term" value="F:UDP-N-acetylmuramate-L-alanine ligase activity"/>
    <property type="evidence" value="ECO:0007669"/>
    <property type="project" value="UniProtKB-UniRule"/>
</dbReference>
<dbReference type="Pfam" id="PF02875">
    <property type="entry name" value="Mur_ligase_C"/>
    <property type="match status" value="1"/>
</dbReference>
<evidence type="ECO:0000256" key="14">
    <source>
        <dbReference type="HAMAP-Rule" id="MF_00046"/>
    </source>
</evidence>
<keyword evidence="4 14" id="KW-0963">Cytoplasm</keyword>
<keyword evidence="6 14" id="KW-0132">Cell division</keyword>
<evidence type="ECO:0000256" key="11">
    <source>
        <dbReference type="ARBA" id="ARBA00023306"/>
    </source>
</evidence>
<feature type="domain" description="Mur ligase central" evidence="17">
    <location>
        <begin position="128"/>
        <end position="316"/>
    </location>
</feature>
<organism evidence="18 19">
    <name type="scientific">Hoyosella rhizosphaerae</name>
    <dbReference type="NCBI Taxonomy" id="1755582"/>
    <lineage>
        <taxon>Bacteria</taxon>
        <taxon>Bacillati</taxon>
        <taxon>Actinomycetota</taxon>
        <taxon>Actinomycetes</taxon>
        <taxon>Mycobacteriales</taxon>
        <taxon>Hoyosellaceae</taxon>
        <taxon>Hoyosella</taxon>
    </lineage>
</organism>
<dbReference type="GO" id="GO:0009252">
    <property type="term" value="P:peptidoglycan biosynthetic process"/>
    <property type="evidence" value="ECO:0007669"/>
    <property type="project" value="UniProtKB-UniRule"/>
</dbReference>
<evidence type="ECO:0000259" key="15">
    <source>
        <dbReference type="Pfam" id="PF01225"/>
    </source>
</evidence>
<dbReference type="PANTHER" id="PTHR43445">
    <property type="entry name" value="UDP-N-ACETYLMURAMATE--L-ALANINE LIGASE-RELATED"/>
    <property type="match status" value="1"/>
</dbReference>
<keyword evidence="7 14" id="KW-0547">Nucleotide-binding</keyword>
<evidence type="ECO:0000256" key="5">
    <source>
        <dbReference type="ARBA" id="ARBA00022598"/>
    </source>
</evidence>
<feature type="domain" description="Mur ligase N-terminal catalytic" evidence="15">
    <location>
        <begin position="21"/>
        <end position="121"/>
    </location>
</feature>
<keyword evidence="8 14" id="KW-0067">ATP-binding</keyword>
<comment type="function">
    <text evidence="14">Cell wall formation.</text>
</comment>
<dbReference type="GO" id="GO:0005737">
    <property type="term" value="C:cytoplasm"/>
    <property type="evidence" value="ECO:0007669"/>
    <property type="project" value="UniProtKB-SubCell"/>
</dbReference>
<dbReference type="Gene3D" id="3.40.1190.10">
    <property type="entry name" value="Mur-like, catalytic domain"/>
    <property type="match status" value="1"/>
</dbReference>
<feature type="domain" description="Mur ligase C-terminal" evidence="16">
    <location>
        <begin position="339"/>
        <end position="476"/>
    </location>
</feature>
<dbReference type="RefSeq" id="WP_188675406.1">
    <property type="nucleotide sequence ID" value="NZ_BMJH01000003.1"/>
</dbReference>
<dbReference type="HAMAP" id="MF_00046">
    <property type="entry name" value="MurC"/>
    <property type="match status" value="1"/>
</dbReference>
<dbReference type="Pfam" id="PF08245">
    <property type="entry name" value="Mur_ligase_M"/>
    <property type="match status" value="1"/>
</dbReference>
<reference evidence="18" key="1">
    <citation type="journal article" date="2014" name="Int. J. Syst. Evol. Microbiol.">
        <title>Complete genome sequence of Corynebacterium casei LMG S-19264T (=DSM 44701T), isolated from a smear-ripened cheese.</title>
        <authorList>
            <consortium name="US DOE Joint Genome Institute (JGI-PGF)"/>
            <person name="Walter F."/>
            <person name="Albersmeier A."/>
            <person name="Kalinowski J."/>
            <person name="Ruckert C."/>
        </authorList>
    </citation>
    <scope>NUCLEOTIDE SEQUENCE</scope>
    <source>
        <strain evidence="18">CGMCC 1.15478</strain>
    </source>
</reference>
<dbReference type="GO" id="GO:0008360">
    <property type="term" value="P:regulation of cell shape"/>
    <property type="evidence" value="ECO:0007669"/>
    <property type="project" value="UniProtKB-KW"/>
</dbReference>
<dbReference type="SUPFAM" id="SSF53623">
    <property type="entry name" value="MurD-like peptide ligases, catalytic domain"/>
    <property type="match status" value="1"/>
</dbReference>
<dbReference type="PANTHER" id="PTHR43445:SF3">
    <property type="entry name" value="UDP-N-ACETYLMURAMATE--L-ALANINE LIGASE"/>
    <property type="match status" value="1"/>
</dbReference>
<dbReference type="Gene3D" id="3.40.50.720">
    <property type="entry name" value="NAD(P)-binding Rossmann-like Domain"/>
    <property type="match status" value="1"/>
</dbReference>
<evidence type="ECO:0000256" key="9">
    <source>
        <dbReference type="ARBA" id="ARBA00022960"/>
    </source>
</evidence>
<proteinExistence type="inferred from homology"/>
<comment type="pathway">
    <text evidence="2 14">Cell wall biogenesis; peptidoglycan biosynthesis.</text>
</comment>
<dbReference type="InterPro" id="IPR004101">
    <property type="entry name" value="Mur_ligase_C"/>
</dbReference>
<keyword evidence="9 14" id="KW-0133">Cell shape</keyword>
<dbReference type="Gene3D" id="3.90.190.20">
    <property type="entry name" value="Mur ligase, C-terminal domain"/>
    <property type="match status" value="1"/>
</dbReference>
<dbReference type="InterPro" id="IPR013221">
    <property type="entry name" value="Mur_ligase_cen"/>
</dbReference>
<comment type="similarity">
    <text evidence="14">Belongs to the MurCDEF family.</text>
</comment>
<dbReference type="Proteomes" id="UP000641514">
    <property type="component" value="Unassembled WGS sequence"/>
</dbReference>
<dbReference type="GO" id="GO:0005524">
    <property type="term" value="F:ATP binding"/>
    <property type="evidence" value="ECO:0007669"/>
    <property type="project" value="UniProtKB-UniRule"/>
</dbReference>
<evidence type="ECO:0000256" key="6">
    <source>
        <dbReference type="ARBA" id="ARBA00022618"/>
    </source>
</evidence>
<keyword evidence="12 14" id="KW-0961">Cell wall biogenesis/degradation</keyword>
<dbReference type="InterPro" id="IPR005758">
    <property type="entry name" value="UDP-N-AcMur_Ala_ligase_MurC"/>
</dbReference>
<name>A0A916XG36_9ACTN</name>
<evidence type="ECO:0000313" key="18">
    <source>
        <dbReference type="EMBL" id="GGC70949.1"/>
    </source>
</evidence>
<dbReference type="AlphaFoldDB" id="A0A916XG36"/>
<comment type="subcellular location">
    <subcellularLocation>
        <location evidence="1 14">Cytoplasm</location>
    </subcellularLocation>
</comment>
<dbReference type="GO" id="GO:0071555">
    <property type="term" value="P:cell wall organization"/>
    <property type="evidence" value="ECO:0007669"/>
    <property type="project" value="UniProtKB-KW"/>
</dbReference>
<evidence type="ECO:0000256" key="1">
    <source>
        <dbReference type="ARBA" id="ARBA00004496"/>
    </source>
</evidence>